<evidence type="ECO:0000256" key="1">
    <source>
        <dbReference type="SAM" id="MobiDB-lite"/>
    </source>
</evidence>
<keyword evidence="4" id="KW-1185">Reference proteome</keyword>
<evidence type="ECO:0000313" key="4">
    <source>
        <dbReference type="Proteomes" id="UP001222325"/>
    </source>
</evidence>
<dbReference type="PANTHER" id="PTHR28523">
    <property type="entry name" value="CYTOCHROME C OXIDASE ASSEMBLY FACTOR 1"/>
    <property type="match status" value="1"/>
</dbReference>
<dbReference type="PANTHER" id="PTHR28523:SF1">
    <property type="entry name" value="CYTOCHROME C OXIDASE ASSEMBLY FACTOR 1"/>
    <property type="match status" value="1"/>
</dbReference>
<sequence length="202" mass="22576">MTTLWTSRPPRYSTVSPRIASQSRPPLRKHTSELPRSRPPAEKPLVELFSAPSRPAPLFTPARRLPSHRRTWPLAIAATALGVGCWVACFGYVTNETKATSTVVKHILRTTAKDASLRQLLGDEITPKPEWWLNGRPRIRGEPNQLQGNIDLSMRLRGSRGAGTLHFTSIRKARGTPYEILRFRVITDDGRVVEVDPRAADA</sequence>
<accession>A0AAD6XLT9</accession>
<comment type="caution">
    <text evidence="3">The sequence shown here is derived from an EMBL/GenBank/DDBJ whole genome shotgun (WGS) entry which is preliminary data.</text>
</comment>
<dbReference type="InterPro" id="IPR014807">
    <property type="entry name" value="Coa1"/>
</dbReference>
<name>A0AAD6XLT9_9AGAR</name>
<keyword evidence="2" id="KW-0812">Transmembrane</keyword>
<dbReference type="InterPro" id="IPR042432">
    <property type="entry name" value="Coa1_fungi"/>
</dbReference>
<dbReference type="GO" id="GO:0005743">
    <property type="term" value="C:mitochondrial inner membrane"/>
    <property type="evidence" value="ECO:0007669"/>
    <property type="project" value="TreeGrafter"/>
</dbReference>
<evidence type="ECO:0000313" key="3">
    <source>
        <dbReference type="EMBL" id="KAJ7087954.1"/>
    </source>
</evidence>
<dbReference type="Pfam" id="PF08695">
    <property type="entry name" value="Coa1"/>
    <property type="match status" value="1"/>
</dbReference>
<keyword evidence="2" id="KW-0472">Membrane</keyword>
<gene>
    <name evidence="3" type="ORF">B0H15DRAFT_294500</name>
</gene>
<reference evidence="3" key="1">
    <citation type="submission" date="2023-03" db="EMBL/GenBank/DDBJ databases">
        <title>Massive genome expansion in bonnet fungi (Mycena s.s.) driven by repeated elements and novel gene families across ecological guilds.</title>
        <authorList>
            <consortium name="Lawrence Berkeley National Laboratory"/>
            <person name="Harder C.B."/>
            <person name="Miyauchi S."/>
            <person name="Viragh M."/>
            <person name="Kuo A."/>
            <person name="Thoen E."/>
            <person name="Andreopoulos B."/>
            <person name="Lu D."/>
            <person name="Skrede I."/>
            <person name="Drula E."/>
            <person name="Henrissat B."/>
            <person name="Morin E."/>
            <person name="Kohler A."/>
            <person name="Barry K."/>
            <person name="LaButti K."/>
            <person name="Morin E."/>
            <person name="Salamov A."/>
            <person name="Lipzen A."/>
            <person name="Mereny Z."/>
            <person name="Hegedus B."/>
            <person name="Baldrian P."/>
            <person name="Stursova M."/>
            <person name="Weitz H."/>
            <person name="Taylor A."/>
            <person name="Grigoriev I.V."/>
            <person name="Nagy L.G."/>
            <person name="Martin F."/>
            <person name="Kauserud H."/>
        </authorList>
    </citation>
    <scope>NUCLEOTIDE SEQUENCE</scope>
    <source>
        <strain evidence="3">CBHHK173m</strain>
    </source>
</reference>
<feature type="region of interest" description="Disordered" evidence="1">
    <location>
        <begin position="1"/>
        <end position="41"/>
    </location>
</feature>
<keyword evidence="2" id="KW-1133">Transmembrane helix</keyword>
<feature type="compositionally biased region" description="Basic and acidic residues" evidence="1">
    <location>
        <begin position="30"/>
        <end position="41"/>
    </location>
</feature>
<proteinExistence type="predicted"/>
<protein>
    <submittedName>
        <fullName evidence="3">Cytochrome oxidase complex assembly protein 1-domain-containing protein</fullName>
    </submittedName>
</protein>
<dbReference type="EMBL" id="JARJCN010000027">
    <property type="protein sequence ID" value="KAJ7087954.1"/>
    <property type="molecule type" value="Genomic_DNA"/>
</dbReference>
<dbReference type="GO" id="GO:0033617">
    <property type="term" value="P:mitochondrial respiratory chain complex IV assembly"/>
    <property type="evidence" value="ECO:0007669"/>
    <property type="project" value="InterPro"/>
</dbReference>
<evidence type="ECO:0000256" key="2">
    <source>
        <dbReference type="SAM" id="Phobius"/>
    </source>
</evidence>
<organism evidence="3 4">
    <name type="scientific">Mycena belliarum</name>
    <dbReference type="NCBI Taxonomy" id="1033014"/>
    <lineage>
        <taxon>Eukaryota</taxon>
        <taxon>Fungi</taxon>
        <taxon>Dikarya</taxon>
        <taxon>Basidiomycota</taxon>
        <taxon>Agaricomycotina</taxon>
        <taxon>Agaricomycetes</taxon>
        <taxon>Agaricomycetidae</taxon>
        <taxon>Agaricales</taxon>
        <taxon>Marasmiineae</taxon>
        <taxon>Mycenaceae</taxon>
        <taxon>Mycena</taxon>
    </lineage>
</organism>
<dbReference type="AlphaFoldDB" id="A0AAD6XLT9"/>
<dbReference type="Proteomes" id="UP001222325">
    <property type="component" value="Unassembled WGS sequence"/>
</dbReference>
<feature type="transmembrane region" description="Helical" evidence="2">
    <location>
        <begin position="72"/>
        <end position="93"/>
    </location>
</feature>
<feature type="compositionally biased region" description="Polar residues" evidence="1">
    <location>
        <begin position="13"/>
        <end position="24"/>
    </location>
</feature>